<feature type="active site" description="Proton acceptor" evidence="8">
    <location>
        <position position="92"/>
    </location>
</feature>
<keyword evidence="6 8" id="KW-0418">Kinase</keyword>
<organism evidence="11 12">
    <name type="scientific">Mycoplasma iguanae</name>
    <dbReference type="NCBI Taxonomy" id="292461"/>
    <lineage>
        <taxon>Bacteria</taxon>
        <taxon>Bacillati</taxon>
        <taxon>Mycoplasmatota</taxon>
        <taxon>Mollicutes</taxon>
        <taxon>Mycoplasmataceae</taxon>
        <taxon>Mycoplasma</taxon>
    </lineage>
</organism>
<accession>A0ABY5R988</accession>
<comment type="similarity">
    <text evidence="1 8 10">Belongs to the thymidine kinase family.</text>
</comment>
<evidence type="ECO:0000256" key="3">
    <source>
        <dbReference type="ARBA" id="ARBA00022634"/>
    </source>
</evidence>
<feature type="binding site" evidence="8">
    <location>
        <position position="148"/>
    </location>
    <ligand>
        <name>Zn(2+)</name>
        <dbReference type="ChEBI" id="CHEBI:29105"/>
    </ligand>
</feature>
<feature type="binding site" evidence="8">
    <location>
        <begin position="15"/>
        <end position="22"/>
    </location>
    <ligand>
        <name>ATP</name>
        <dbReference type="ChEBI" id="CHEBI:30616"/>
    </ligand>
</feature>
<dbReference type="EC" id="2.7.1.21" evidence="2 8"/>
<evidence type="ECO:0000256" key="9">
    <source>
        <dbReference type="RuleBase" id="RU000544"/>
    </source>
</evidence>
<comment type="catalytic activity">
    <reaction evidence="8 9">
        <text>thymidine + ATP = dTMP + ADP + H(+)</text>
        <dbReference type="Rhea" id="RHEA:19129"/>
        <dbReference type="ChEBI" id="CHEBI:15378"/>
        <dbReference type="ChEBI" id="CHEBI:17748"/>
        <dbReference type="ChEBI" id="CHEBI:30616"/>
        <dbReference type="ChEBI" id="CHEBI:63528"/>
        <dbReference type="ChEBI" id="CHEBI:456216"/>
        <dbReference type="EC" id="2.7.1.21"/>
    </reaction>
</comment>
<evidence type="ECO:0000256" key="5">
    <source>
        <dbReference type="ARBA" id="ARBA00022741"/>
    </source>
</evidence>
<dbReference type="RefSeq" id="WP_258211030.1">
    <property type="nucleotide sequence ID" value="NZ_CP102734.1"/>
</dbReference>
<keyword evidence="5 8" id="KW-0547">Nucleotide-binding</keyword>
<evidence type="ECO:0000313" key="11">
    <source>
        <dbReference type="EMBL" id="UVD81856.1"/>
    </source>
</evidence>
<dbReference type="InterPro" id="IPR027417">
    <property type="entry name" value="P-loop_NTPase"/>
</dbReference>
<feature type="binding site" evidence="8">
    <location>
        <begin position="91"/>
        <end position="94"/>
    </location>
    <ligand>
        <name>ATP</name>
        <dbReference type="ChEBI" id="CHEBI:30616"/>
    </ligand>
</feature>
<feature type="binding site" evidence="8">
    <location>
        <position position="151"/>
    </location>
    <ligand>
        <name>Zn(2+)</name>
        <dbReference type="ChEBI" id="CHEBI:29105"/>
    </ligand>
</feature>
<keyword evidence="12" id="KW-1185">Reference proteome</keyword>
<dbReference type="EMBL" id="CP102734">
    <property type="protein sequence ID" value="UVD81856.1"/>
    <property type="molecule type" value="Genomic_DNA"/>
</dbReference>
<evidence type="ECO:0000313" key="12">
    <source>
        <dbReference type="Proteomes" id="UP001059252"/>
    </source>
</evidence>
<dbReference type="InterPro" id="IPR001267">
    <property type="entry name" value="Thymidine_kinase"/>
</dbReference>
<dbReference type="Proteomes" id="UP001059252">
    <property type="component" value="Chromosome"/>
</dbReference>
<name>A0ABY5R988_9MOLU</name>
<evidence type="ECO:0000256" key="2">
    <source>
        <dbReference type="ARBA" id="ARBA00012118"/>
    </source>
</evidence>
<dbReference type="HAMAP" id="MF_00124">
    <property type="entry name" value="Thymidine_kinase"/>
    <property type="match status" value="1"/>
</dbReference>
<keyword evidence="8" id="KW-0963">Cytoplasm</keyword>
<dbReference type="PIRSF" id="PIRSF035805">
    <property type="entry name" value="TK_cell"/>
    <property type="match status" value="1"/>
</dbReference>
<dbReference type="SUPFAM" id="SSF52540">
    <property type="entry name" value="P-loop containing nucleoside triphosphate hydrolases"/>
    <property type="match status" value="1"/>
</dbReference>
<dbReference type="SUPFAM" id="SSF57716">
    <property type="entry name" value="Glucocorticoid receptor-like (DNA-binding domain)"/>
    <property type="match status" value="1"/>
</dbReference>
<keyword evidence="3 8" id="KW-0237">DNA synthesis</keyword>
<dbReference type="Gene3D" id="3.40.50.300">
    <property type="entry name" value="P-loop containing nucleotide triphosphate hydrolases"/>
    <property type="match status" value="1"/>
</dbReference>
<keyword evidence="7 8" id="KW-0067">ATP-binding</keyword>
<evidence type="ECO:0000256" key="7">
    <source>
        <dbReference type="ARBA" id="ARBA00022840"/>
    </source>
</evidence>
<protein>
    <recommendedName>
        <fullName evidence="2 8">Thymidine kinase</fullName>
        <ecNumber evidence="2 8">2.7.1.21</ecNumber>
    </recommendedName>
</protein>
<feature type="binding site" evidence="8">
    <location>
        <position position="180"/>
    </location>
    <ligand>
        <name>Zn(2+)</name>
        <dbReference type="ChEBI" id="CHEBI:29105"/>
    </ligand>
</feature>
<evidence type="ECO:0000256" key="8">
    <source>
        <dbReference type="HAMAP-Rule" id="MF_00124"/>
    </source>
</evidence>
<proteinExistence type="inferred from homology"/>
<dbReference type="Gene3D" id="3.30.60.20">
    <property type="match status" value="1"/>
</dbReference>
<reference evidence="11" key="1">
    <citation type="submission" date="2022-08" db="EMBL/GenBank/DDBJ databases">
        <title>Complete genome of Mycoplasma iguanae type strain 2327.</title>
        <authorList>
            <person name="Spergser J."/>
        </authorList>
    </citation>
    <scope>NUCLEOTIDE SEQUENCE</scope>
    <source>
        <strain evidence="11">2327</strain>
    </source>
</reference>
<evidence type="ECO:0000256" key="6">
    <source>
        <dbReference type="ARBA" id="ARBA00022777"/>
    </source>
</evidence>
<evidence type="ECO:0000256" key="10">
    <source>
        <dbReference type="RuleBase" id="RU004165"/>
    </source>
</evidence>
<comment type="subunit">
    <text evidence="8">Homotetramer.</text>
</comment>
<dbReference type="InterPro" id="IPR020633">
    <property type="entry name" value="Thymidine_kinase_CS"/>
</dbReference>
<dbReference type="Pfam" id="PF00265">
    <property type="entry name" value="TK"/>
    <property type="match status" value="1"/>
</dbReference>
<dbReference type="NCBIfam" id="NF003296">
    <property type="entry name" value="PRK04296.1-1"/>
    <property type="match status" value="1"/>
</dbReference>
<feature type="binding site" evidence="8">
    <location>
        <position position="183"/>
    </location>
    <ligand>
        <name>Zn(2+)</name>
        <dbReference type="ChEBI" id="CHEBI:29105"/>
    </ligand>
</feature>
<dbReference type="PANTHER" id="PTHR11441:SF0">
    <property type="entry name" value="THYMIDINE KINASE, CYTOSOLIC"/>
    <property type="match status" value="1"/>
</dbReference>
<sequence length="200" mass="22913">MYKKFSEGMIEVITGPMFSGKSDELLKRIITLSYANVKTLIFKPTFDTRFSDDEIVSRSGAKMKAYNVKDSQQIREIISQQKSKFKAIAIDEVHFFDKDLIFLIDELANSGYRVIVSGLDQDFLRRPFTIMPQLLAMAEHIDKLQAICVVCKNAASTTFRKVNKSNIKLIGDTDEYESRCRSCHIKGEYAKLTKMNLDKE</sequence>
<keyword evidence="4 8" id="KW-0808">Transferase</keyword>
<dbReference type="GO" id="GO:0004797">
    <property type="term" value="F:thymidine kinase activity"/>
    <property type="evidence" value="ECO:0007669"/>
    <property type="project" value="UniProtKB-EC"/>
</dbReference>
<evidence type="ECO:0000256" key="1">
    <source>
        <dbReference type="ARBA" id="ARBA00007587"/>
    </source>
</evidence>
<comment type="subcellular location">
    <subcellularLocation>
        <location evidence="8">Cytoplasm</location>
    </subcellularLocation>
</comment>
<dbReference type="PANTHER" id="PTHR11441">
    <property type="entry name" value="THYMIDINE KINASE"/>
    <property type="match status" value="1"/>
</dbReference>
<keyword evidence="8" id="KW-0862">Zinc</keyword>
<gene>
    <name evidence="8" type="primary">tdk</name>
    <name evidence="11" type="ORF">NV226_00925</name>
</gene>
<dbReference type="PROSITE" id="PS00603">
    <property type="entry name" value="TK_CELLULAR_TYPE"/>
    <property type="match status" value="1"/>
</dbReference>
<evidence type="ECO:0000256" key="4">
    <source>
        <dbReference type="ARBA" id="ARBA00022679"/>
    </source>
</evidence>
<keyword evidence="8" id="KW-0479">Metal-binding</keyword>